<dbReference type="Proteomes" id="UP000269221">
    <property type="component" value="Unassembled WGS sequence"/>
</dbReference>
<name>A0A3M0KJY1_HIRRU</name>
<protein>
    <submittedName>
        <fullName evidence="1">Uncharacterized protein</fullName>
    </submittedName>
</protein>
<proteinExistence type="predicted"/>
<organism evidence="1 2">
    <name type="scientific">Hirundo rustica rustica</name>
    <dbReference type="NCBI Taxonomy" id="333673"/>
    <lineage>
        <taxon>Eukaryota</taxon>
        <taxon>Metazoa</taxon>
        <taxon>Chordata</taxon>
        <taxon>Craniata</taxon>
        <taxon>Vertebrata</taxon>
        <taxon>Euteleostomi</taxon>
        <taxon>Archelosauria</taxon>
        <taxon>Archosauria</taxon>
        <taxon>Dinosauria</taxon>
        <taxon>Saurischia</taxon>
        <taxon>Theropoda</taxon>
        <taxon>Coelurosauria</taxon>
        <taxon>Aves</taxon>
        <taxon>Neognathae</taxon>
        <taxon>Neoaves</taxon>
        <taxon>Telluraves</taxon>
        <taxon>Australaves</taxon>
        <taxon>Passeriformes</taxon>
        <taxon>Sylvioidea</taxon>
        <taxon>Hirundinidae</taxon>
        <taxon>Hirundo</taxon>
    </lineage>
</organism>
<dbReference type="EMBL" id="QRBI01000120">
    <property type="protein sequence ID" value="RMC07507.1"/>
    <property type="molecule type" value="Genomic_DNA"/>
</dbReference>
<sequence length="99" mass="10791">MPRCSRDVLSGGTKVECGSEAGRADQVSARACEGCCAQLRVTLAEEQHHESSSARCGGEMPRKRFHGARLILTLMFAIQEEASCTAKRRHVTKEELNAS</sequence>
<comment type="caution">
    <text evidence="1">The sequence shown here is derived from an EMBL/GenBank/DDBJ whole genome shotgun (WGS) entry which is preliminary data.</text>
</comment>
<keyword evidence="2" id="KW-1185">Reference proteome</keyword>
<reference evidence="1 2" key="1">
    <citation type="submission" date="2018-07" db="EMBL/GenBank/DDBJ databases">
        <title>A high quality draft genome assembly of the barn swallow (H. rustica rustica).</title>
        <authorList>
            <person name="Formenti G."/>
            <person name="Chiara M."/>
            <person name="Poveda L."/>
            <person name="Francoijs K.-J."/>
            <person name="Bonisoli-Alquati A."/>
            <person name="Canova L."/>
            <person name="Gianfranceschi L."/>
            <person name="Horner D.S."/>
            <person name="Saino N."/>
        </authorList>
    </citation>
    <scope>NUCLEOTIDE SEQUENCE [LARGE SCALE GENOMIC DNA]</scope>
    <source>
        <strain evidence="1">Chelidonia</strain>
        <tissue evidence="1">Blood</tissue>
    </source>
</reference>
<evidence type="ECO:0000313" key="1">
    <source>
        <dbReference type="EMBL" id="RMC07507.1"/>
    </source>
</evidence>
<evidence type="ECO:0000313" key="2">
    <source>
        <dbReference type="Proteomes" id="UP000269221"/>
    </source>
</evidence>
<gene>
    <name evidence="1" type="ORF">DUI87_16981</name>
</gene>
<dbReference type="AlphaFoldDB" id="A0A3M0KJY1"/>
<accession>A0A3M0KJY1</accession>